<dbReference type="RefSeq" id="WP_085886294.1">
    <property type="nucleotide sequence ID" value="NZ_FWFN01000001.1"/>
</dbReference>
<dbReference type="EMBL" id="FWFN01000001">
    <property type="protein sequence ID" value="SLN14950.1"/>
    <property type="molecule type" value="Genomic_DNA"/>
</dbReference>
<reference evidence="5 6" key="1">
    <citation type="submission" date="2017-03" db="EMBL/GenBank/DDBJ databases">
        <authorList>
            <person name="Afonso C.L."/>
            <person name="Miller P.J."/>
            <person name="Scott M.A."/>
            <person name="Spackman E."/>
            <person name="Goraichik I."/>
            <person name="Dimitrov K.M."/>
            <person name="Suarez D.L."/>
            <person name="Swayne D.E."/>
        </authorList>
    </citation>
    <scope>NUCLEOTIDE SEQUENCE [LARGE SCALE GENOMIC DNA]</scope>
    <source>
        <strain evidence="5 6">CECT 7751</strain>
    </source>
</reference>
<dbReference type="PANTHER" id="PTHR43309:SF3">
    <property type="entry name" value="5-OXOPROLINASE SUBUNIT C"/>
    <property type="match status" value="1"/>
</dbReference>
<gene>
    <name evidence="5" type="primary">kipA</name>
    <name evidence="5" type="ORF">PSM7751_00381</name>
</gene>
<evidence type="ECO:0000313" key="6">
    <source>
        <dbReference type="Proteomes" id="UP000193963"/>
    </source>
</evidence>
<dbReference type="SMART" id="SM00797">
    <property type="entry name" value="AHS2"/>
    <property type="match status" value="1"/>
</dbReference>
<dbReference type="InterPro" id="IPR003778">
    <property type="entry name" value="CT_A_B"/>
</dbReference>
<dbReference type="Proteomes" id="UP000193963">
    <property type="component" value="Unassembled WGS sequence"/>
</dbReference>
<dbReference type="GO" id="GO:0016787">
    <property type="term" value="F:hydrolase activity"/>
    <property type="evidence" value="ECO:0007669"/>
    <property type="project" value="UniProtKB-KW"/>
</dbReference>
<dbReference type="InterPro" id="IPR029000">
    <property type="entry name" value="Cyclophilin-like_dom_sf"/>
</dbReference>
<feature type="domain" description="Carboxyltransferase" evidence="4">
    <location>
        <begin position="27"/>
        <end position="302"/>
    </location>
</feature>
<keyword evidence="2" id="KW-0378">Hydrolase</keyword>
<dbReference type="Gene3D" id="2.40.100.10">
    <property type="entry name" value="Cyclophilin-like"/>
    <property type="match status" value="1"/>
</dbReference>
<dbReference type="GO" id="GO:0005524">
    <property type="term" value="F:ATP binding"/>
    <property type="evidence" value="ECO:0007669"/>
    <property type="project" value="UniProtKB-KW"/>
</dbReference>
<keyword evidence="6" id="KW-1185">Reference proteome</keyword>
<dbReference type="InterPro" id="IPR052708">
    <property type="entry name" value="PxpC"/>
</dbReference>
<evidence type="ECO:0000313" key="5">
    <source>
        <dbReference type="EMBL" id="SLN14950.1"/>
    </source>
</evidence>
<evidence type="ECO:0000256" key="3">
    <source>
        <dbReference type="ARBA" id="ARBA00022840"/>
    </source>
</evidence>
<sequence length="341" mass="35117">MTGAALIVSAPGPALTVQDLGRPGRAGQGLSRGGALDPLALWEAAALLGLKGPVASVEMPGMGATFAVTAPMRLALTGAPMQATLDGQPLAWHAAHPVRPGQVLRIGGTTGGTVGYLTPAGGLATPPLMGSRAAHLAAGVGTLLADGTSLPTGDDPMPHRPACALRPEPRFGGGSLRLLPGPQTHLFNRARMESFLAARFTRGPRSNRQAIQLLCEAAQDWHLDAGGMASEPIQVGDVQITGDGTPFVLGPECQTIGGYPRLGSIHPEDLPRLIQADARSPLHFTLLDDAGAAPLPVAPAARLKRLAANVTPLLRDPAHMHDLLAYQLISGVTAGDELDRP</sequence>
<evidence type="ECO:0000256" key="1">
    <source>
        <dbReference type="ARBA" id="ARBA00022741"/>
    </source>
</evidence>
<dbReference type="OrthoDB" id="9768696at2"/>
<evidence type="ECO:0000259" key="4">
    <source>
        <dbReference type="SMART" id="SM00797"/>
    </source>
</evidence>
<accession>A0A1X6Y9V4</accession>
<keyword evidence="3" id="KW-0067">ATP-binding</keyword>
<proteinExistence type="predicted"/>
<dbReference type="AlphaFoldDB" id="A0A1X6Y9V4"/>
<keyword evidence="1" id="KW-0547">Nucleotide-binding</keyword>
<dbReference type="Pfam" id="PF02626">
    <property type="entry name" value="CT_A_B"/>
    <property type="match status" value="1"/>
</dbReference>
<name>A0A1X6Y9V4_9RHOB</name>
<organism evidence="5 6">
    <name type="scientific">Pseudooceanicola marinus</name>
    <dbReference type="NCBI Taxonomy" id="396013"/>
    <lineage>
        <taxon>Bacteria</taxon>
        <taxon>Pseudomonadati</taxon>
        <taxon>Pseudomonadota</taxon>
        <taxon>Alphaproteobacteria</taxon>
        <taxon>Rhodobacterales</taxon>
        <taxon>Paracoccaceae</taxon>
        <taxon>Pseudooceanicola</taxon>
    </lineage>
</organism>
<protein>
    <submittedName>
        <fullName evidence="5">KipI antagonist</fullName>
    </submittedName>
</protein>
<dbReference type="PANTHER" id="PTHR43309">
    <property type="entry name" value="5-OXOPROLINASE SUBUNIT C"/>
    <property type="match status" value="1"/>
</dbReference>
<evidence type="ECO:0000256" key="2">
    <source>
        <dbReference type="ARBA" id="ARBA00022801"/>
    </source>
</evidence>